<dbReference type="InterPro" id="IPR017907">
    <property type="entry name" value="Znf_RING_CS"/>
</dbReference>
<keyword evidence="2" id="KW-0479">Metal-binding</keyword>
<dbReference type="InterPro" id="IPR047153">
    <property type="entry name" value="TRIM45/56/19-like"/>
</dbReference>
<dbReference type="GO" id="GO:0061630">
    <property type="term" value="F:ubiquitin protein ligase activity"/>
    <property type="evidence" value="ECO:0007669"/>
    <property type="project" value="TreeGrafter"/>
</dbReference>
<dbReference type="InterPro" id="IPR000315">
    <property type="entry name" value="Znf_B-box"/>
</dbReference>
<evidence type="ECO:0000256" key="1">
    <source>
        <dbReference type="ARBA" id="ARBA00022553"/>
    </source>
</evidence>
<evidence type="ECO:0000256" key="2">
    <source>
        <dbReference type="ARBA" id="ARBA00022723"/>
    </source>
</evidence>
<feature type="domain" description="B box-type" evidence="9">
    <location>
        <begin position="220"/>
        <end position="261"/>
    </location>
</feature>
<keyword evidence="6" id="KW-0862">Zinc</keyword>
<dbReference type="Gene3D" id="2.120.10.30">
    <property type="entry name" value="TolB, C-terminal domain"/>
    <property type="match status" value="1"/>
</dbReference>
<dbReference type="PROSITE" id="PS50119">
    <property type="entry name" value="ZF_BBOX"/>
    <property type="match status" value="2"/>
</dbReference>
<evidence type="ECO:0000256" key="8">
    <source>
        <dbReference type="SAM" id="MobiDB-lite"/>
    </source>
</evidence>
<accession>A0AAF3EB58</accession>
<organism evidence="10 11">
    <name type="scientific">Mesorhabditis belari</name>
    <dbReference type="NCBI Taxonomy" id="2138241"/>
    <lineage>
        <taxon>Eukaryota</taxon>
        <taxon>Metazoa</taxon>
        <taxon>Ecdysozoa</taxon>
        <taxon>Nematoda</taxon>
        <taxon>Chromadorea</taxon>
        <taxon>Rhabditida</taxon>
        <taxon>Rhabditina</taxon>
        <taxon>Rhabditomorpha</taxon>
        <taxon>Rhabditoidea</taxon>
        <taxon>Rhabditidae</taxon>
        <taxon>Mesorhabditinae</taxon>
        <taxon>Mesorhabditis</taxon>
    </lineage>
</organism>
<dbReference type="SUPFAM" id="SSF57850">
    <property type="entry name" value="RING/U-box"/>
    <property type="match status" value="1"/>
</dbReference>
<dbReference type="AlphaFoldDB" id="A0AAF3EB58"/>
<dbReference type="CDD" id="cd16564">
    <property type="entry name" value="RING-HC_RNF222"/>
    <property type="match status" value="1"/>
</dbReference>
<evidence type="ECO:0000256" key="6">
    <source>
        <dbReference type="ARBA" id="ARBA00022833"/>
    </source>
</evidence>
<dbReference type="PANTHER" id="PTHR25462">
    <property type="entry name" value="BONUS, ISOFORM C-RELATED"/>
    <property type="match status" value="1"/>
</dbReference>
<dbReference type="GO" id="GO:0008270">
    <property type="term" value="F:zinc ion binding"/>
    <property type="evidence" value="ECO:0007669"/>
    <property type="project" value="UniProtKB-KW"/>
</dbReference>
<dbReference type="Proteomes" id="UP000887575">
    <property type="component" value="Unassembled WGS sequence"/>
</dbReference>
<dbReference type="SMART" id="SM00336">
    <property type="entry name" value="BBOX"/>
    <property type="match status" value="2"/>
</dbReference>
<evidence type="ECO:0000256" key="3">
    <source>
        <dbReference type="ARBA" id="ARBA00022737"/>
    </source>
</evidence>
<keyword evidence="3" id="KW-0677">Repeat</keyword>
<evidence type="ECO:0000256" key="5">
    <source>
        <dbReference type="ARBA" id="ARBA00022786"/>
    </source>
</evidence>
<sequence length="1004" mass="109998">MAENGESSGVHSPSPKSRDSKSSGFDSPPSVGHSIPRSNTSSPLLDTALLPLDDPTTCPYCHKNFRKPRVLDCLHSMCEDCIIAQLDGRRETFGNKNIAAVSNALEEFELETTALKERPTPPGVIRCPICSQESHVGNDVRYVHTMLMDFVRMVEADELRGFERKCRACKSEQAAVALCQHCVSDLCPTCVQAHKNMRMFDGHQVLLYEELEMAGRSKDARIVNCCLHGQPYIMLCATCETLVCKTCLENDHGATHKLVEITTRVVDAIQNELSQLAARVRNKWKESMTQWNSQSDRHAHLQSQYEMAKTKIEFTFEEVHRMLEETRARKLQELDTERDRQDDLLVSLDRKVDLTQARVADAVSFAERLVTKANGLELIASRRKILQQLTNLKHTMPALNSQFELEYGLPSKREIELHLSNACGSVSLRSVNRTQPLPDPVKSVSEETMVDAARDAWRDAPVMKATRPVSRAGLMTQNTIDLSGTKERAGPGAIGMERRKTVASSGLSTTRDYANIWPPSNPPDLPSPSPPKEFADSLKSSASNSNMLSSGMLAMNSPAASMYNSYQWNQSNVATPTQGQVTTPGGSAAAAAAMFLNASAAGNPGLFSSANSSSMNSTQLQQLQQLKAALLLQQSNVSVGGIGALNSQHNQLLMQHAATQSRLRGHPAMDPIGTLNVSGMSLDSVSSQSSQANVRPQSVESLFSNGQKSNGNHQFPASELKMHSVFGAGVAGNSIRELNTPGGFCLADNDDILIADTNNHRIIVCGPPVPWFFGKPGQEDGCLCYPRKVVALKLPEGMRYAVLDKSIDTKSRCQIFNTAGEFVRRVDLTQIGKVGLDVQAACGTLAGHLVLVDHGGLVYSLDISAAIPRVIHWFDTAPRMGEATDVAMFDKNVYITDFRNHCVHIFSTEGTYIRRLGEPAITPYPIGIDVSKNGDVLVADTHGNHMHIVVFPAEDVTGKHPQSFTHQEFKMSRCTQLRVAASGHIVCLSKQAHTLFVFKPLFVR</sequence>
<evidence type="ECO:0000256" key="4">
    <source>
        <dbReference type="ARBA" id="ARBA00022771"/>
    </source>
</evidence>
<dbReference type="SUPFAM" id="SSF101898">
    <property type="entry name" value="NHL repeat"/>
    <property type="match status" value="1"/>
</dbReference>
<dbReference type="InterPro" id="IPR027370">
    <property type="entry name" value="Znf-RING_euk"/>
</dbReference>
<dbReference type="Pfam" id="PF13445">
    <property type="entry name" value="zf-RING_UBOX"/>
    <property type="match status" value="1"/>
</dbReference>
<proteinExistence type="predicted"/>
<evidence type="ECO:0000256" key="7">
    <source>
        <dbReference type="PROSITE-ProRule" id="PRU00024"/>
    </source>
</evidence>
<dbReference type="Pfam" id="PF00643">
    <property type="entry name" value="zf-B_box"/>
    <property type="match status" value="1"/>
</dbReference>
<dbReference type="InterPro" id="IPR011042">
    <property type="entry name" value="6-blade_b-propeller_TolB-like"/>
</dbReference>
<evidence type="ECO:0000313" key="11">
    <source>
        <dbReference type="WBParaSite" id="MBELARI_LOCUS11166"/>
    </source>
</evidence>
<name>A0AAF3EB58_9BILA</name>
<dbReference type="Gene3D" id="3.30.160.60">
    <property type="entry name" value="Classic Zinc Finger"/>
    <property type="match status" value="1"/>
</dbReference>
<reference evidence="11" key="1">
    <citation type="submission" date="2024-02" db="UniProtKB">
        <authorList>
            <consortium name="WormBaseParasite"/>
        </authorList>
    </citation>
    <scope>IDENTIFICATION</scope>
</reference>
<protein>
    <recommendedName>
        <fullName evidence="9">B box-type domain-containing protein</fullName>
    </recommendedName>
</protein>
<keyword evidence="5" id="KW-0833">Ubl conjugation pathway</keyword>
<dbReference type="Gene3D" id="3.30.40.10">
    <property type="entry name" value="Zinc/RING finger domain, C3HC4 (zinc finger)"/>
    <property type="match status" value="1"/>
</dbReference>
<feature type="region of interest" description="Disordered" evidence="8">
    <location>
        <begin position="500"/>
        <end position="542"/>
    </location>
</feature>
<dbReference type="SMART" id="SM00184">
    <property type="entry name" value="RING"/>
    <property type="match status" value="2"/>
</dbReference>
<feature type="compositionally biased region" description="Polar residues" evidence="8">
    <location>
        <begin position="502"/>
        <end position="512"/>
    </location>
</feature>
<feature type="compositionally biased region" description="Polar residues" evidence="8">
    <location>
        <begin position="1"/>
        <end position="11"/>
    </location>
</feature>
<dbReference type="PROSITE" id="PS00518">
    <property type="entry name" value="ZF_RING_1"/>
    <property type="match status" value="1"/>
</dbReference>
<dbReference type="InterPro" id="IPR001841">
    <property type="entry name" value="Znf_RING"/>
</dbReference>
<evidence type="ECO:0000313" key="10">
    <source>
        <dbReference type="Proteomes" id="UP000887575"/>
    </source>
</evidence>
<dbReference type="PANTHER" id="PTHR25462:SF296">
    <property type="entry name" value="MEIOTIC P26, ISOFORM F"/>
    <property type="match status" value="1"/>
</dbReference>
<dbReference type="Pfam" id="PF01436">
    <property type="entry name" value="NHL"/>
    <property type="match status" value="2"/>
</dbReference>
<dbReference type="InterPro" id="IPR003649">
    <property type="entry name" value="Bbox_C"/>
</dbReference>
<dbReference type="WBParaSite" id="MBELARI_LOCUS11166">
    <property type="protein sequence ID" value="MBELARI_LOCUS11166"/>
    <property type="gene ID" value="MBELARI_LOCUS11166"/>
</dbReference>
<dbReference type="InterPro" id="IPR001258">
    <property type="entry name" value="NHL_repeat"/>
</dbReference>
<feature type="region of interest" description="Disordered" evidence="8">
    <location>
        <begin position="1"/>
        <end position="43"/>
    </location>
</feature>
<keyword evidence="10" id="KW-1185">Reference proteome</keyword>
<dbReference type="SMART" id="SM00502">
    <property type="entry name" value="BBC"/>
    <property type="match status" value="1"/>
</dbReference>
<dbReference type="SUPFAM" id="SSF57845">
    <property type="entry name" value="B-box zinc-binding domain"/>
    <property type="match status" value="1"/>
</dbReference>
<evidence type="ECO:0000259" key="9">
    <source>
        <dbReference type="PROSITE" id="PS50119"/>
    </source>
</evidence>
<feature type="compositionally biased region" description="Pro residues" evidence="8">
    <location>
        <begin position="519"/>
        <end position="531"/>
    </location>
</feature>
<feature type="domain" description="B box-type" evidence="9">
    <location>
        <begin position="166"/>
        <end position="208"/>
    </location>
</feature>
<keyword evidence="1" id="KW-0597">Phosphoprotein</keyword>
<dbReference type="InterPro" id="IPR013083">
    <property type="entry name" value="Znf_RING/FYVE/PHD"/>
</dbReference>
<dbReference type="GO" id="GO:0005654">
    <property type="term" value="C:nucleoplasm"/>
    <property type="evidence" value="ECO:0007669"/>
    <property type="project" value="TreeGrafter"/>
</dbReference>
<keyword evidence="4 7" id="KW-0863">Zinc-finger</keyword>